<reference evidence="1 2" key="1">
    <citation type="submission" date="2023-11" db="EMBL/GenBank/DDBJ databases">
        <title>Unpublished Manusciprt.</title>
        <authorList>
            <person name="Saticioglu I.B."/>
            <person name="Ay H."/>
            <person name="Ajmi N."/>
            <person name="Altun S."/>
            <person name="Duman M."/>
        </authorList>
    </citation>
    <scope>NUCLEOTIDE SEQUENCE [LARGE SCALE GENOMIC DNA]</scope>
    <source>
        <strain evidence="1 2">Fl-318</strain>
    </source>
</reference>
<keyword evidence="2" id="KW-1185">Reference proteome</keyword>
<dbReference type="RefSeq" id="WP_230001765.1">
    <property type="nucleotide sequence ID" value="NZ_CP087134.1"/>
</dbReference>
<protein>
    <submittedName>
        <fullName evidence="1">Uncharacterized protein</fullName>
    </submittedName>
</protein>
<name>A0ABU4RDK5_9FLAO</name>
<organism evidence="1 2">
    <name type="scientific">Flavobacterium cupriresistens</name>
    <dbReference type="NCBI Taxonomy" id="2893885"/>
    <lineage>
        <taxon>Bacteria</taxon>
        <taxon>Pseudomonadati</taxon>
        <taxon>Bacteroidota</taxon>
        <taxon>Flavobacteriia</taxon>
        <taxon>Flavobacteriales</taxon>
        <taxon>Flavobacteriaceae</taxon>
        <taxon>Flavobacterium</taxon>
    </lineage>
</organism>
<accession>A0ABU4RDK5</accession>
<evidence type="ECO:0000313" key="2">
    <source>
        <dbReference type="Proteomes" id="UP001273350"/>
    </source>
</evidence>
<dbReference type="EMBL" id="JAWXVI010000005">
    <property type="protein sequence ID" value="MDX6189535.1"/>
    <property type="molecule type" value="Genomic_DNA"/>
</dbReference>
<evidence type="ECO:0000313" key="1">
    <source>
        <dbReference type="EMBL" id="MDX6189535.1"/>
    </source>
</evidence>
<dbReference type="Proteomes" id="UP001273350">
    <property type="component" value="Unassembled WGS sequence"/>
</dbReference>
<comment type="caution">
    <text evidence="1">The sequence shown here is derived from an EMBL/GenBank/DDBJ whole genome shotgun (WGS) entry which is preliminary data.</text>
</comment>
<proteinExistence type="predicted"/>
<gene>
    <name evidence="1" type="ORF">SGQ83_09260</name>
</gene>
<sequence length="68" mass="7678">MKIYYVNKNAQESKDHEVHTSDCSHLPISANRKYLGEYASCEPAIIEAKKTYPQSNGCKICCPDCHTN</sequence>